<dbReference type="PROSITE" id="PS50096">
    <property type="entry name" value="IQ"/>
    <property type="match status" value="1"/>
</dbReference>
<dbReference type="PROSITE" id="PS50088">
    <property type="entry name" value="ANK_REPEAT"/>
    <property type="match status" value="2"/>
</dbReference>
<dbReference type="SUPFAM" id="SSF48403">
    <property type="entry name" value="Ankyrin repeat"/>
    <property type="match status" value="1"/>
</dbReference>
<accession>A0A8C5LED1</accession>
<evidence type="ECO:0000256" key="3">
    <source>
        <dbReference type="PROSITE-ProRule" id="PRU00023"/>
    </source>
</evidence>
<feature type="repeat" description="ANK" evidence="3">
    <location>
        <begin position="225"/>
        <end position="257"/>
    </location>
</feature>
<dbReference type="SMART" id="SM00248">
    <property type="entry name" value="ANK"/>
    <property type="match status" value="2"/>
</dbReference>
<dbReference type="InterPro" id="IPR002110">
    <property type="entry name" value="Ankyrin_rpt"/>
</dbReference>
<evidence type="ECO:0000256" key="5">
    <source>
        <dbReference type="SAM" id="MobiDB-lite"/>
    </source>
</evidence>
<keyword evidence="1" id="KW-0677">Repeat</keyword>
<evidence type="ECO:0000256" key="4">
    <source>
        <dbReference type="SAM" id="Coils"/>
    </source>
</evidence>
<dbReference type="Ensembl" id="ENSJJAT00000029410.1">
    <property type="protein sequence ID" value="ENSJJAP00000022840.1"/>
    <property type="gene ID" value="ENSJJAG00000022777.1"/>
</dbReference>
<reference evidence="6" key="1">
    <citation type="submission" date="2025-08" db="UniProtKB">
        <authorList>
            <consortium name="Ensembl"/>
        </authorList>
    </citation>
    <scope>IDENTIFICATION</scope>
</reference>
<keyword evidence="4" id="KW-0175">Coiled coil</keyword>
<dbReference type="Gene3D" id="3.40.50.300">
    <property type="entry name" value="P-loop containing nucleotide triphosphate hydrolases"/>
    <property type="match status" value="1"/>
</dbReference>
<feature type="region of interest" description="Disordered" evidence="5">
    <location>
        <begin position="1"/>
        <end position="61"/>
    </location>
</feature>
<gene>
    <name evidence="6" type="primary">Iqank1</name>
</gene>
<dbReference type="PANTHER" id="PTHR24171:SF9">
    <property type="entry name" value="ANKYRIN REPEAT DOMAIN-CONTAINING PROTEIN 39"/>
    <property type="match status" value="1"/>
</dbReference>
<proteinExistence type="predicted"/>
<dbReference type="AlphaFoldDB" id="A0A8C5LED1"/>
<name>A0A8C5LED1_JACJA</name>
<dbReference type="PANTHER" id="PTHR24171">
    <property type="entry name" value="ANKYRIN REPEAT DOMAIN-CONTAINING PROTEIN 39-RELATED"/>
    <property type="match status" value="1"/>
</dbReference>
<dbReference type="GeneTree" id="ENSGT00390000010763"/>
<dbReference type="InterPro" id="IPR000048">
    <property type="entry name" value="IQ_motif_EF-hand-BS"/>
</dbReference>
<dbReference type="Pfam" id="PF12796">
    <property type="entry name" value="Ank_2"/>
    <property type="match status" value="1"/>
</dbReference>
<feature type="compositionally biased region" description="Low complexity" evidence="5">
    <location>
        <begin position="45"/>
        <end position="61"/>
    </location>
</feature>
<evidence type="ECO:0000313" key="6">
    <source>
        <dbReference type="Ensembl" id="ENSJJAP00000022840.1"/>
    </source>
</evidence>
<sequence length="573" mass="64649">MSSKKGVAKAATGKWQASHPRPKTRATAGKLQENRQSQKKTGPIARAPSNPENPEAPAGPAAEDRAAIVIQCAFRQHLARKERVQREQERREYLEQMEKLQQEAYLALVRREQEAARRQREQEEAAERARREELQRRRRLLDAAFEGDVGEIRAVLAEVERALTREGVGHYEAGQARRLQRRMATVECEDGHGNTPLSEAAAGGQALAIQLLAELGASPNSKGSFGRTPLYRAAFGGHLEAVEVLLKLGADPRVYADDGSTPEQVASLPTVASVLQSWDLSLTEAMLQNMEAERQRRAQEAQKHKEAEAKRINLKVQQLTKEQQQCHKELQQAYCELNRRITEHDKCEQKCMGKTELTLQAIKDAEAQVDRLRQEAQKAEDMLAMARLELREQTQEEEEAEPGLKCQVTELHDVLMKDVGDRIRADGRWPLVIDPSGQAAIFLRYQDTNYVDTMNPEHLRPERIRLALLGALRYGKPLVFDLREVNLFSAVQQQLEAVQPGLAQALLSRGLLVQEGYLSLLRPTDGPEYSPTQFQEARLEHFRLFFVTRVRWPPADQLQVLLPVRVQLPSGGI</sequence>
<evidence type="ECO:0000313" key="7">
    <source>
        <dbReference type="Proteomes" id="UP000694385"/>
    </source>
</evidence>
<dbReference type="OMA" id="SEHDRCQ"/>
<dbReference type="Pfam" id="PF00612">
    <property type="entry name" value="IQ"/>
    <property type="match status" value="1"/>
</dbReference>
<evidence type="ECO:0000256" key="1">
    <source>
        <dbReference type="ARBA" id="ARBA00022737"/>
    </source>
</evidence>
<feature type="coiled-coil region" evidence="4">
    <location>
        <begin position="282"/>
        <end position="396"/>
    </location>
</feature>
<keyword evidence="2 3" id="KW-0040">ANK repeat</keyword>
<evidence type="ECO:0000256" key="2">
    <source>
        <dbReference type="ARBA" id="ARBA00023043"/>
    </source>
</evidence>
<feature type="repeat" description="ANK" evidence="3">
    <location>
        <begin position="192"/>
        <end position="224"/>
    </location>
</feature>
<protein>
    <submittedName>
        <fullName evidence="6">IQ motif and ankyrin repeat containing 1</fullName>
    </submittedName>
</protein>
<dbReference type="InterPro" id="IPR027417">
    <property type="entry name" value="P-loop_NTPase"/>
</dbReference>
<dbReference type="InterPro" id="IPR036770">
    <property type="entry name" value="Ankyrin_rpt-contain_sf"/>
</dbReference>
<dbReference type="Gene3D" id="1.25.40.20">
    <property type="entry name" value="Ankyrin repeat-containing domain"/>
    <property type="match status" value="1"/>
</dbReference>
<keyword evidence="7" id="KW-1185">Reference proteome</keyword>
<reference evidence="6" key="2">
    <citation type="submission" date="2025-09" db="UniProtKB">
        <authorList>
            <consortium name="Ensembl"/>
        </authorList>
    </citation>
    <scope>IDENTIFICATION</scope>
</reference>
<dbReference type="PROSITE" id="PS50297">
    <property type="entry name" value="ANK_REP_REGION"/>
    <property type="match status" value="2"/>
</dbReference>
<organism evidence="6 7">
    <name type="scientific">Jaculus jaculus</name>
    <name type="common">Lesser Egyptian jerboa</name>
    <dbReference type="NCBI Taxonomy" id="51337"/>
    <lineage>
        <taxon>Eukaryota</taxon>
        <taxon>Metazoa</taxon>
        <taxon>Chordata</taxon>
        <taxon>Craniata</taxon>
        <taxon>Vertebrata</taxon>
        <taxon>Euteleostomi</taxon>
        <taxon>Mammalia</taxon>
        <taxon>Eutheria</taxon>
        <taxon>Euarchontoglires</taxon>
        <taxon>Glires</taxon>
        <taxon>Rodentia</taxon>
        <taxon>Myomorpha</taxon>
        <taxon>Dipodoidea</taxon>
        <taxon>Dipodidae</taxon>
        <taxon>Dipodinae</taxon>
        <taxon>Jaculus</taxon>
    </lineage>
</organism>
<dbReference type="Proteomes" id="UP000694385">
    <property type="component" value="Unassembled WGS sequence"/>
</dbReference>
<feature type="coiled-coil region" evidence="4">
    <location>
        <begin position="83"/>
        <end position="137"/>
    </location>
</feature>